<organism evidence="3 4">
    <name type="scientific">Tritrichomonas musculus</name>
    <dbReference type="NCBI Taxonomy" id="1915356"/>
    <lineage>
        <taxon>Eukaryota</taxon>
        <taxon>Metamonada</taxon>
        <taxon>Parabasalia</taxon>
        <taxon>Tritrichomonadida</taxon>
        <taxon>Tritrichomonadidae</taxon>
        <taxon>Tritrichomonas</taxon>
    </lineage>
</organism>
<reference evidence="3 4" key="1">
    <citation type="submission" date="2024-04" db="EMBL/GenBank/DDBJ databases">
        <title>Tritrichomonas musculus Genome.</title>
        <authorList>
            <person name="Alves-Ferreira E."/>
            <person name="Grigg M."/>
            <person name="Lorenzi H."/>
            <person name="Galac M."/>
        </authorList>
    </citation>
    <scope>NUCLEOTIDE SEQUENCE [LARGE SCALE GENOMIC DNA]</scope>
    <source>
        <strain evidence="3 4">EAF2021</strain>
    </source>
</reference>
<feature type="coiled-coil region" evidence="1">
    <location>
        <begin position="442"/>
        <end position="476"/>
    </location>
</feature>
<protein>
    <submittedName>
        <fullName evidence="3">Uncharacterized protein</fullName>
    </submittedName>
</protein>
<accession>A0ABR2KL36</accession>
<evidence type="ECO:0000256" key="1">
    <source>
        <dbReference type="SAM" id="Coils"/>
    </source>
</evidence>
<proteinExistence type="predicted"/>
<evidence type="ECO:0000313" key="3">
    <source>
        <dbReference type="EMBL" id="KAK8891456.1"/>
    </source>
</evidence>
<dbReference type="EMBL" id="JAPFFF010000004">
    <property type="protein sequence ID" value="KAK8891456.1"/>
    <property type="molecule type" value="Genomic_DNA"/>
</dbReference>
<evidence type="ECO:0000256" key="2">
    <source>
        <dbReference type="SAM" id="MobiDB-lite"/>
    </source>
</evidence>
<keyword evidence="4" id="KW-1185">Reference proteome</keyword>
<sequence length="481" mass="55355">MNNSTLEPPVGGAEDEISANLDKNNVTKESIITQINQIYNTISNKDSFRIIRQYCRGIKPNVLLQTLIKLVSSLQEGLMFYQSDQESQPYFKPIEDFISSISFDNKIQNVILFCSRIELGISYLVSNEKSIKNGTIASKITTCYTALLGSCNELNANNLSIQKITTAINALESLRESINNYISASSTAVSTRARPSKKNIDEDESGPNNNLTNREILDTYASHESSFFLTPGPIKTQYWTKQAQNYSENVEKILHQLLYMFALKDEFKALSNSLHVFQNIIDETNSFPEDNQISTQNAKRIRRKKRKNENEDQIESNFEQSEKDDQSKSPFVKRQLETDEIKEIASYAKWAEVNQSNEKRIDQPLDQPQEKKRKKKHRSSNKSKKSENDDNDDNLEEIAHILPAKSTSQRHMRPYETINALEMENKKLEDLIRQCPHKPEEVKQLREENAALSKKVKELAQELDELQSMLYDEQDKIYESD</sequence>
<feature type="region of interest" description="Disordered" evidence="2">
    <location>
        <begin position="193"/>
        <end position="212"/>
    </location>
</feature>
<feature type="region of interest" description="Disordered" evidence="2">
    <location>
        <begin position="358"/>
        <end position="395"/>
    </location>
</feature>
<dbReference type="Proteomes" id="UP001470230">
    <property type="component" value="Unassembled WGS sequence"/>
</dbReference>
<gene>
    <name evidence="3" type="ORF">M9Y10_028665</name>
</gene>
<comment type="caution">
    <text evidence="3">The sequence shown here is derived from an EMBL/GenBank/DDBJ whole genome shotgun (WGS) entry which is preliminary data.</text>
</comment>
<evidence type="ECO:0000313" key="4">
    <source>
        <dbReference type="Proteomes" id="UP001470230"/>
    </source>
</evidence>
<name>A0ABR2KL36_9EUKA</name>
<feature type="region of interest" description="Disordered" evidence="2">
    <location>
        <begin position="287"/>
        <end position="334"/>
    </location>
</feature>
<feature type="compositionally biased region" description="Basic residues" evidence="2">
    <location>
        <begin position="371"/>
        <end position="383"/>
    </location>
</feature>
<keyword evidence="1" id="KW-0175">Coiled coil</keyword>
<feature type="compositionally biased region" description="Polar residues" evidence="2">
    <location>
        <begin position="287"/>
        <end position="298"/>
    </location>
</feature>